<dbReference type="Proteomes" id="UP000499080">
    <property type="component" value="Unassembled WGS sequence"/>
</dbReference>
<dbReference type="EMBL" id="BGPR01001866">
    <property type="protein sequence ID" value="GBM63408.1"/>
    <property type="molecule type" value="Genomic_DNA"/>
</dbReference>
<protein>
    <submittedName>
        <fullName evidence="1">Uncharacterized protein</fullName>
    </submittedName>
</protein>
<dbReference type="AlphaFoldDB" id="A0A4Y2HDQ6"/>
<reference evidence="1 2" key="1">
    <citation type="journal article" date="2019" name="Sci. Rep.">
        <title>Orb-weaving spider Araneus ventricosus genome elucidates the spidroin gene catalogue.</title>
        <authorList>
            <person name="Kono N."/>
            <person name="Nakamura H."/>
            <person name="Ohtoshi R."/>
            <person name="Moran D.A.P."/>
            <person name="Shinohara A."/>
            <person name="Yoshida Y."/>
            <person name="Fujiwara M."/>
            <person name="Mori M."/>
            <person name="Tomita M."/>
            <person name="Arakawa K."/>
        </authorList>
    </citation>
    <scope>NUCLEOTIDE SEQUENCE [LARGE SCALE GENOMIC DNA]</scope>
</reference>
<proteinExistence type="predicted"/>
<evidence type="ECO:0000313" key="1">
    <source>
        <dbReference type="EMBL" id="GBM63408.1"/>
    </source>
</evidence>
<organism evidence="1 2">
    <name type="scientific">Araneus ventricosus</name>
    <name type="common">Orbweaver spider</name>
    <name type="synonym">Epeira ventricosa</name>
    <dbReference type="NCBI Taxonomy" id="182803"/>
    <lineage>
        <taxon>Eukaryota</taxon>
        <taxon>Metazoa</taxon>
        <taxon>Ecdysozoa</taxon>
        <taxon>Arthropoda</taxon>
        <taxon>Chelicerata</taxon>
        <taxon>Arachnida</taxon>
        <taxon>Araneae</taxon>
        <taxon>Araneomorphae</taxon>
        <taxon>Entelegynae</taxon>
        <taxon>Araneoidea</taxon>
        <taxon>Araneidae</taxon>
        <taxon>Araneus</taxon>
    </lineage>
</organism>
<name>A0A4Y2HDQ6_ARAVE</name>
<gene>
    <name evidence="1" type="ORF">AVEN_82261_1</name>
</gene>
<sequence>MVSYLKIEIFAYDLFHTVWLKGGLIPRKYDATQIYKDECLSDNDYKEVCDKLFYDAVLCRRILFQRIYTEEITKEKDRYWDSVSDFYEYIHSMCYRYDCFGCLTVFERLFATCAFVLNLCFYNRENENVDIIKFGHICWATYFNAFTEEFYEQGGWNQLKNVANSYTLPLRFLQMCLNEPENAFTEVTEAIQNYNNLKQTSIIHECETVSKLWIKSHIKNMHTSSNNLVEFVAYVKCMPTEHILNELKRLCSPCALEVLQYDEECSERSVFDSDSFYIPLTPIASQESMDRTNSFSVSSDGIEEDASPASSSVEIFLECETDDSDFTNLSSLNELENITSSNYCDDISNGSLDIFKQPIEFESICVISDWEQDQYLSRSMTKMHLNHDTLELEETTISETRISSNTNDGYSVGVDQVLSTTDKILVPQEMMNNQCQMLEDSLDVVELVSNNTSVKVVSVIEGNPSHNKCFKKGEFEYVTTFPNTGLSYDNQISISEWDEKYLAKNTSTPNKIKTILDKDWANRRK</sequence>
<keyword evidence="2" id="KW-1185">Reference proteome</keyword>
<accession>A0A4Y2HDQ6</accession>
<evidence type="ECO:0000313" key="2">
    <source>
        <dbReference type="Proteomes" id="UP000499080"/>
    </source>
</evidence>
<dbReference type="OrthoDB" id="6427821at2759"/>
<comment type="caution">
    <text evidence="1">The sequence shown here is derived from an EMBL/GenBank/DDBJ whole genome shotgun (WGS) entry which is preliminary data.</text>
</comment>